<name>A0A4R5XXP0_9MICC</name>
<dbReference type="RefSeq" id="WP_133350273.1">
    <property type="nucleotide sequence ID" value="NZ_SMZQ01000008.1"/>
</dbReference>
<evidence type="ECO:0000313" key="2">
    <source>
        <dbReference type="EMBL" id="TDL35782.1"/>
    </source>
</evidence>
<dbReference type="PANTHER" id="PTHR35446">
    <property type="entry name" value="SI:CH211-175M2.5"/>
    <property type="match status" value="1"/>
</dbReference>
<accession>A0A4R5XXP0</accession>
<proteinExistence type="predicted"/>
<evidence type="ECO:0000259" key="1">
    <source>
        <dbReference type="Pfam" id="PF02627"/>
    </source>
</evidence>
<organism evidence="2 3">
    <name type="scientific">Arthrobacter nitrophenolicus</name>
    <dbReference type="NCBI Taxonomy" id="683150"/>
    <lineage>
        <taxon>Bacteria</taxon>
        <taxon>Bacillati</taxon>
        <taxon>Actinomycetota</taxon>
        <taxon>Actinomycetes</taxon>
        <taxon>Micrococcales</taxon>
        <taxon>Micrococcaceae</taxon>
        <taxon>Arthrobacter</taxon>
    </lineage>
</organism>
<protein>
    <submittedName>
        <fullName evidence="2">Carboxymuconolactone decarboxylase family protein</fullName>
    </submittedName>
</protein>
<comment type="caution">
    <text evidence="2">The sequence shown here is derived from an EMBL/GenBank/DDBJ whole genome shotgun (WGS) entry which is preliminary data.</text>
</comment>
<dbReference type="PANTHER" id="PTHR35446:SF2">
    <property type="entry name" value="CARBOXYMUCONOLACTONE DECARBOXYLASE-LIKE DOMAIN-CONTAINING PROTEIN"/>
    <property type="match status" value="1"/>
</dbReference>
<dbReference type="InterPro" id="IPR029032">
    <property type="entry name" value="AhpD-like"/>
</dbReference>
<dbReference type="NCBIfam" id="TIGR00778">
    <property type="entry name" value="ahpD_dom"/>
    <property type="match status" value="1"/>
</dbReference>
<dbReference type="SUPFAM" id="SSF69118">
    <property type="entry name" value="AhpD-like"/>
    <property type="match status" value="1"/>
</dbReference>
<reference evidence="2 3" key="1">
    <citation type="submission" date="2019-03" db="EMBL/GenBank/DDBJ databases">
        <title>Genome Sequencing and Assembly of Various Microbes Isolated from Partially Reclaimed Soil and Acid Mine Drainage (AMD) Site.</title>
        <authorList>
            <person name="Steinbock B."/>
            <person name="Bechtold R."/>
            <person name="Sevigny J.L."/>
            <person name="Thomas D."/>
            <person name="Cuthill L.R."/>
            <person name="Aveiro Johannsen E.J."/>
            <person name="Thomas K."/>
            <person name="Ghosh A."/>
        </authorList>
    </citation>
    <scope>NUCLEOTIDE SEQUENCE [LARGE SCALE GENOMIC DNA]</scope>
    <source>
        <strain evidence="2 3">S-A1</strain>
    </source>
</reference>
<dbReference type="Proteomes" id="UP000294621">
    <property type="component" value="Unassembled WGS sequence"/>
</dbReference>
<dbReference type="GO" id="GO:0051920">
    <property type="term" value="F:peroxiredoxin activity"/>
    <property type="evidence" value="ECO:0007669"/>
    <property type="project" value="InterPro"/>
</dbReference>
<dbReference type="InterPro" id="IPR004675">
    <property type="entry name" value="AhpD_core"/>
</dbReference>
<dbReference type="AlphaFoldDB" id="A0A4R5XXP0"/>
<evidence type="ECO:0000313" key="3">
    <source>
        <dbReference type="Proteomes" id="UP000294621"/>
    </source>
</evidence>
<sequence length="157" mass="17605">MTTTQHIFLDKQHPAVWRAINGLALKVKEAAADAGIDARTLELLNVRISQINGCAYCLDLHVREALEAGETSQRLAVLPAWRDTALFTEKERGALALVESITELPSQQLREQEEGMARKSLTEEEFSVVSWVAVSMNAFNRISIVSHHPVRRDRQES</sequence>
<dbReference type="EMBL" id="SMZQ01000008">
    <property type="protein sequence ID" value="TDL35782.1"/>
    <property type="molecule type" value="Genomic_DNA"/>
</dbReference>
<dbReference type="InterPro" id="IPR003779">
    <property type="entry name" value="CMD-like"/>
</dbReference>
<dbReference type="Pfam" id="PF02627">
    <property type="entry name" value="CMD"/>
    <property type="match status" value="1"/>
</dbReference>
<feature type="domain" description="Carboxymuconolactone decarboxylase-like" evidence="1">
    <location>
        <begin position="26"/>
        <end position="99"/>
    </location>
</feature>
<dbReference type="Gene3D" id="1.20.1290.10">
    <property type="entry name" value="AhpD-like"/>
    <property type="match status" value="1"/>
</dbReference>
<gene>
    <name evidence="2" type="ORF">E2R57_14635</name>
</gene>
<dbReference type="OrthoDB" id="9801997at2"/>